<feature type="region of interest" description="Disordered" evidence="1">
    <location>
        <begin position="73"/>
        <end position="179"/>
    </location>
</feature>
<feature type="region of interest" description="Disordered" evidence="1">
    <location>
        <begin position="600"/>
        <end position="636"/>
    </location>
</feature>
<feature type="region of interest" description="Disordered" evidence="1">
    <location>
        <begin position="744"/>
        <end position="786"/>
    </location>
</feature>
<feature type="compositionally biased region" description="Gly residues" evidence="1">
    <location>
        <begin position="146"/>
        <end position="155"/>
    </location>
</feature>
<feature type="compositionally biased region" description="Low complexity" evidence="1">
    <location>
        <begin position="694"/>
        <end position="708"/>
    </location>
</feature>
<feature type="compositionally biased region" description="Basic and acidic residues" evidence="1">
    <location>
        <begin position="95"/>
        <end position="109"/>
    </location>
</feature>
<feature type="compositionally biased region" description="Basic residues" evidence="1">
    <location>
        <begin position="85"/>
        <end position="94"/>
    </location>
</feature>
<reference evidence="2" key="1">
    <citation type="submission" date="2021-01" db="EMBL/GenBank/DDBJ databases">
        <authorList>
            <person name="Corre E."/>
            <person name="Pelletier E."/>
            <person name="Niang G."/>
            <person name="Scheremetjew M."/>
            <person name="Finn R."/>
            <person name="Kale V."/>
            <person name="Holt S."/>
            <person name="Cochrane G."/>
            <person name="Meng A."/>
            <person name="Brown T."/>
            <person name="Cohen L."/>
        </authorList>
    </citation>
    <scope>NUCLEOTIDE SEQUENCE</scope>
    <source>
        <strain evidence="2">PLY429</strain>
    </source>
</reference>
<protein>
    <submittedName>
        <fullName evidence="2">Uncharacterized protein</fullName>
    </submittedName>
</protein>
<evidence type="ECO:0000256" key="1">
    <source>
        <dbReference type="SAM" id="MobiDB-lite"/>
    </source>
</evidence>
<accession>A0A7S1STF2</accession>
<gene>
    <name evidence="2" type="ORF">TCHU04912_LOCUS10764</name>
</gene>
<feature type="region of interest" description="Disordered" evidence="1">
    <location>
        <begin position="348"/>
        <end position="418"/>
    </location>
</feature>
<feature type="compositionally biased region" description="Polar residues" evidence="1">
    <location>
        <begin position="564"/>
        <end position="583"/>
    </location>
</feature>
<feature type="compositionally biased region" description="Basic residues" evidence="1">
    <location>
        <begin position="821"/>
        <end position="834"/>
    </location>
</feature>
<sequence>MVLKMWREIGDRVDPFQIALGNLDTGKVMSAVLAKANKDVTHLIANPLRRGTSCDAASAMSLMEMLNNPSELTSAVPASDEKKSKLNNKKKVKARYLEARREKARRATMENEASLEVKSMSRPGATVDHAHGGNDNGGSTSRRKGVAGGGEGSGGESRASLSGEVFEKEQSRSRPWRNCVATDNVLAPVAKRQPRDSSSWDSAVKQVTDAVGVVSAMSSAKSNRNSISGDATSDNAVDTPRCTRSKAAAGLRSGRAHDEAAVPVECGMMTPAPSVPGQNQINGEWTTGGTSSQIGLMSFGVEKAGLVMEESFVPCHQRAAAYSGGERSSARGCAARIMVDSADVEGGFEVPAGSSRERGGSSRPGVISRRSRTQDCAPHHGCELDDDREAQNAGGPGFTVGDILRGSRGRAENNGGRASAINEGVGSWGDDRVAALGLGTPSTPAAVTDMRSVEPRALSTGGIPVTNSKGFANRPATSIAGATVIDMNGGGDRHAFTATPTRRHARFASEVVADDKGVATTYGRRPDARLRASTGSTSIFSDLEPRLGGTYHRRRASPTRRHNVSFSGEKPSTVSTRGSNMKSTGEAADTCWLPEIGIHGTSVRSGPPSPSTRHHGGALSNGATRPSPARGLAMSTSRDDRINQLLRSRVQPCDENLLVEAQGAVTRRVGTPAVNSRPTLDVLSVALTTQQQRSSGASSPKGASGAASRWRKSDCGGGLRPTAMLSDPTERKVDGLFMAARGAARNGGETALSPGSRRARTSDGEGHTTTAGGCHNLGSGTLLSPPRRAGVVSMPTAGAISSPLAMFKTNDGHIDDPLSTSRRKHRKTPSRSLH</sequence>
<evidence type="ECO:0000313" key="2">
    <source>
        <dbReference type="EMBL" id="CAD9208527.1"/>
    </source>
</evidence>
<dbReference type="EMBL" id="HBGG01020729">
    <property type="protein sequence ID" value="CAD9208527.1"/>
    <property type="molecule type" value="Transcribed_RNA"/>
</dbReference>
<feature type="region of interest" description="Disordered" evidence="1">
    <location>
        <begin position="556"/>
        <end position="585"/>
    </location>
</feature>
<proteinExistence type="predicted"/>
<dbReference type="AlphaFoldDB" id="A0A7S1STF2"/>
<feature type="region of interest" description="Disordered" evidence="1">
    <location>
        <begin position="688"/>
        <end position="729"/>
    </location>
</feature>
<name>A0A7S1STF2_9CHLO</name>
<organism evidence="2">
    <name type="scientific">Tetraselmis chuii</name>
    <dbReference type="NCBI Taxonomy" id="63592"/>
    <lineage>
        <taxon>Eukaryota</taxon>
        <taxon>Viridiplantae</taxon>
        <taxon>Chlorophyta</taxon>
        <taxon>core chlorophytes</taxon>
        <taxon>Chlorodendrophyceae</taxon>
        <taxon>Chlorodendrales</taxon>
        <taxon>Chlorodendraceae</taxon>
        <taxon>Tetraselmis</taxon>
    </lineage>
</organism>
<feature type="region of interest" description="Disordered" evidence="1">
    <location>
        <begin position="807"/>
        <end position="834"/>
    </location>
</feature>